<dbReference type="Pfam" id="PF02826">
    <property type="entry name" value="2-Hacid_dh_C"/>
    <property type="match status" value="1"/>
</dbReference>
<evidence type="ECO:0000259" key="4">
    <source>
        <dbReference type="Pfam" id="PF00389"/>
    </source>
</evidence>
<evidence type="ECO:0000256" key="1">
    <source>
        <dbReference type="ARBA" id="ARBA00005854"/>
    </source>
</evidence>
<dbReference type="InterPro" id="IPR006139">
    <property type="entry name" value="D-isomer_2_OHA_DH_cat_dom"/>
</dbReference>
<protein>
    <submittedName>
        <fullName evidence="6">2-hydroxyacid dehydrogenase</fullName>
        <ecNumber evidence="6">1.1.1.28</ecNumber>
    </submittedName>
</protein>
<dbReference type="EMBL" id="JASDDP010000012">
    <property type="protein sequence ID" value="MDJ1645711.1"/>
    <property type="molecule type" value="Genomic_DNA"/>
</dbReference>
<evidence type="ECO:0000313" key="7">
    <source>
        <dbReference type="Proteomes" id="UP001224428"/>
    </source>
</evidence>
<dbReference type="GO" id="GO:0051287">
    <property type="term" value="F:NAD binding"/>
    <property type="evidence" value="ECO:0007669"/>
    <property type="project" value="InterPro"/>
</dbReference>
<dbReference type="GO" id="GO:0008720">
    <property type="term" value="F:D-lactate dehydrogenase (NAD+) activity"/>
    <property type="evidence" value="ECO:0007669"/>
    <property type="project" value="UniProtKB-EC"/>
</dbReference>
<feature type="domain" description="D-isomer specific 2-hydroxyacid dehydrogenase catalytic" evidence="4">
    <location>
        <begin position="3"/>
        <end position="330"/>
    </location>
</feature>
<evidence type="ECO:0000259" key="5">
    <source>
        <dbReference type="Pfam" id="PF02826"/>
    </source>
</evidence>
<dbReference type="SUPFAM" id="SSF52283">
    <property type="entry name" value="Formate/glycerate dehydrogenase catalytic domain-like"/>
    <property type="match status" value="1"/>
</dbReference>
<proteinExistence type="inferred from homology"/>
<dbReference type="AlphaFoldDB" id="A0AAJ1PTT1"/>
<accession>A0AAJ1PTT1</accession>
<sequence>MKIAFFDAKQYDISSFNEENKNRHEIVYFTENLTKENAHLAQGFDAVCAFVNTWGTAEILEELAKYGIKFWLQRSMGYDKVDLKKAAELGIKVYRVFNYSARAIAEHALTLMLALNRKLPSAISRVRKCNFCLNGLNGKNISESTVGVIGAGQIGQEFIHLVKGMGARVIAFDDFARANRPEIANKFGFEFVDFETLMKESDFVSLHAPSLPSTYHIINKDSLKLMKKDAIIINTARGALVCIEDICKALEEGIIGGFAADVLEREEGRFYEDLSCKEEIIKSSDKEWAELLNREDVIITSHQAFLTDLALSQIAKFTLENADCAQKGDFEKTLVLLENGKVQNG</sequence>
<evidence type="ECO:0000256" key="3">
    <source>
        <dbReference type="RuleBase" id="RU003719"/>
    </source>
</evidence>
<dbReference type="InterPro" id="IPR029752">
    <property type="entry name" value="D-isomer_DH_CS1"/>
</dbReference>
<name>A0AAJ1PTT1_9MOLU</name>
<dbReference type="InterPro" id="IPR036291">
    <property type="entry name" value="NAD(P)-bd_dom_sf"/>
</dbReference>
<dbReference type="RefSeq" id="WP_283823521.1">
    <property type="nucleotide sequence ID" value="NZ_JASDAY010000016.1"/>
</dbReference>
<dbReference type="PANTHER" id="PTHR43026">
    <property type="entry name" value="2-HYDROXYACID DEHYDROGENASE HOMOLOG 1-RELATED"/>
    <property type="match status" value="1"/>
</dbReference>
<dbReference type="PROSITE" id="PS00065">
    <property type="entry name" value="D_2_HYDROXYACID_DH_1"/>
    <property type="match status" value="1"/>
</dbReference>
<dbReference type="CDD" id="cd12183">
    <property type="entry name" value="LDH_like_2"/>
    <property type="match status" value="1"/>
</dbReference>
<organism evidence="6 7">
    <name type="scientific">Mycoplasma phocimorsus</name>
    <dbReference type="NCBI Taxonomy" id="3045839"/>
    <lineage>
        <taxon>Bacteria</taxon>
        <taxon>Bacillati</taxon>
        <taxon>Mycoplasmatota</taxon>
        <taxon>Mollicutes</taxon>
        <taxon>Mycoplasmataceae</taxon>
        <taxon>Mycoplasma</taxon>
    </lineage>
</organism>
<feature type="domain" description="D-isomer specific 2-hydroxyacid dehydrogenase NAD-binding" evidence="5">
    <location>
        <begin position="109"/>
        <end position="304"/>
    </location>
</feature>
<dbReference type="PANTHER" id="PTHR43026:SF1">
    <property type="entry name" value="2-HYDROXYACID DEHYDROGENASE HOMOLOG 1-RELATED"/>
    <property type="match status" value="1"/>
</dbReference>
<comment type="similarity">
    <text evidence="1 3">Belongs to the D-isomer specific 2-hydroxyacid dehydrogenase family.</text>
</comment>
<keyword evidence="7" id="KW-1185">Reference proteome</keyword>
<evidence type="ECO:0000256" key="2">
    <source>
        <dbReference type="ARBA" id="ARBA00023027"/>
    </source>
</evidence>
<gene>
    <name evidence="6" type="ORF">QLQ80_01230</name>
</gene>
<evidence type="ECO:0000313" key="6">
    <source>
        <dbReference type="EMBL" id="MDJ1645711.1"/>
    </source>
</evidence>
<reference evidence="6" key="1">
    <citation type="submission" date="2023-05" db="EMBL/GenBank/DDBJ databases">
        <title>Mycoplasma phocimorsus sp. nov., isolated from Scandinavian patients with seal finger or septic arthritis after contact with seals.</title>
        <authorList>
            <person name="Skafte-Holm A."/>
            <person name="Pedersen T.R."/>
            <person name="Froelund M."/>
            <person name="Stegger M."/>
            <person name="Qvortrup K."/>
            <person name="Michaels D.L."/>
            <person name="Brown D.R."/>
            <person name="Jensen J.S."/>
        </authorList>
    </citation>
    <scope>NUCLEOTIDE SEQUENCE</scope>
    <source>
        <strain evidence="6">M5725</strain>
    </source>
</reference>
<comment type="caution">
    <text evidence="6">The sequence shown here is derived from an EMBL/GenBank/DDBJ whole genome shotgun (WGS) entry which is preliminary data.</text>
</comment>
<dbReference type="SUPFAM" id="SSF51735">
    <property type="entry name" value="NAD(P)-binding Rossmann-fold domains"/>
    <property type="match status" value="1"/>
</dbReference>
<dbReference type="Gene3D" id="3.40.50.720">
    <property type="entry name" value="NAD(P)-binding Rossmann-like Domain"/>
    <property type="match status" value="2"/>
</dbReference>
<dbReference type="EC" id="1.1.1.28" evidence="6"/>
<keyword evidence="3 6" id="KW-0560">Oxidoreductase</keyword>
<dbReference type="InterPro" id="IPR058205">
    <property type="entry name" value="D-LDH-like"/>
</dbReference>
<dbReference type="InterPro" id="IPR006140">
    <property type="entry name" value="D-isomer_DH_NAD-bd"/>
</dbReference>
<keyword evidence="2" id="KW-0520">NAD</keyword>
<dbReference type="Proteomes" id="UP001224428">
    <property type="component" value="Unassembled WGS sequence"/>
</dbReference>
<dbReference type="Pfam" id="PF00389">
    <property type="entry name" value="2-Hacid_dh"/>
    <property type="match status" value="1"/>
</dbReference>